<feature type="transmembrane region" description="Helical" evidence="6">
    <location>
        <begin position="265"/>
        <end position="286"/>
    </location>
</feature>
<feature type="domain" description="Type II secretion system protein GspF" evidence="7">
    <location>
        <begin position="157"/>
        <end position="283"/>
    </location>
</feature>
<keyword evidence="3 6" id="KW-0812">Transmembrane</keyword>
<sequence>MNDYFQLILMIICTPFALVWICLAITKGKKYATYTKSTFAREFQMSKLFCVGFALMPILHMGTKTRRAKLKIKEIAEIKGKKYAEYYYYILQGAKITYAYTVFLVFMLLSVLAGSVEAALLGVIFSVLVVMYIDLSLQDKLTARRQEILMDLPQVLSKLTLLVNSGMVLRDAWKRTAITGERALYKEMQNTSLEIDNGIMEADAYRNFADRCSVKEVRKFTSLILQNLQKGNEELALFLGDMSTEMWEMKKNEVKQKGEKANSKLLLPVFLIFIGILILILVPVMSGLG</sequence>
<protein>
    <submittedName>
        <fullName evidence="8">Flp pilus assembly protein TadB</fullName>
    </submittedName>
</protein>
<evidence type="ECO:0000256" key="5">
    <source>
        <dbReference type="ARBA" id="ARBA00023136"/>
    </source>
</evidence>
<feature type="transmembrane region" description="Helical" evidence="6">
    <location>
        <begin position="86"/>
        <end position="112"/>
    </location>
</feature>
<dbReference type="InterPro" id="IPR018076">
    <property type="entry name" value="T2SS_GspF_dom"/>
</dbReference>
<keyword evidence="5 6" id="KW-0472">Membrane</keyword>
<evidence type="ECO:0000313" key="9">
    <source>
        <dbReference type="Proteomes" id="UP000095413"/>
    </source>
</evidence>
<evidence type="ECO:0000313" key="8">
    <source>
        <dbReference type="EMBL" id="CUP92071.1"/>
    </source>
</evidence>
<evidence type="ECO:0000256" key="4">
    <source>
        <dbReference type="ARBA" id="ARBA00022989"/>
    </source>
</evidence>
<evidence type="ECO:0000256" key="3">
    <source>
        <dbReference type="ARBA" id="ARBA00022692"/>
    </source>
</evidence>
<proteinExistence type="predicted"/>
<dbReference type="AlphaFoldDB" id="A0A174S6T6"/>
<dbReference type="Proteomes" id="UP000095413">
    <property type="component" value="Unassembled WGS sequence"/>
</dbReference>
<evidence type="ECO:0000256" key="2">
    <source>
        <dbReference type="ARBA" id="ARBA00022475"/>
    </source>
</evidence>
<dbReference type="PANTHER" id="PTHR35007:SF2">
    <property type="entry name" value="PILUS ASSEMBLE PROTEIN"/>
    <property type="match status" value="1"/>
</dbReference>
<dbReference type="PANTHER" id="PTHR35007">
    <property type="entry name" value="INTEGRAL MEMBRANE PROTEIN-RELATED"/>
    <property type="match status" value="1"/>
</dbReference>
<feature type="transmembrane region" description="Helical" evidence="6">
    <location>
        <begin position="118"/>
        <end position="137"/>
    </location>
</feature>
<evidence type="ECO:0000259" key="7">
    <source>
        <dbReference type="Pfam" id="PF00482"/>
    </source>
</evidence>
<name>A0A174S6T6_9FIRM</name>
<feature type="transmembrane region" description="Helical" evidence="6">
    <location>
        <begin position="7"/>
        <end position="26"/>
    </location>
</feature>
<evidence type="ECO:0000256" key="1">
    <source>
        <dbReference type="ARBA" id="ARBA00004651"/>
    </source>
</evidence>
<evidence type="ECO:0000256" key="6">
    <source>
        <dbReference type="SAM" id="Phobius"/>
    </source>
</evidence>
<dbReference type="Pfam" id="PF00482">
    <property type="entry name" value="T2SSF"/>
    <property type="match status" value="1"/>
</dbReference>
<reference evidence="8 9" key="1">
    <citation type="submission" date="2015-09" db="EMBL/GenBank/DDBJ databases">
        <authorList>
            <consortium name="Pathogen Informatics"/>
        </authorList>
    </citation>
    <scope>NUCLEOTIDE SEQUENCE [LARGE SCALE GENOMIC DNA]</scope>
    <source>
        <strain evidence="8 9">2789STDY5834921</strain>
    </source>
</reference>
<gene>
    <name evidence="8" type="ORF">ERS852533_03043</name>
</gene>
<accession>A0A174S6T6</accession>
<dbReference type="RefSeq" id="WP_055056779.1">
    <property type="nucleotide sequence ID" value="NZ_CZBA01000022.1"/>
</dbReference>
<dbReference type="GO" id="GO:0005886">
    <property type="term" value="C:plasma membrane"/>
    <property type="evidence" value="ECO:0007669"/>
    <property type="project" value="UniProtKB-SubCell"/>
</dbReference>
<dbReference type="EMBL" id="CZBA01000022">
    <property type="protein sequence ID" value="CUP92071.1"/>
    <property type="molecule type" value="Genomic_DNA"/>
</dbReference>
<keyword evidence="2" id="KW-1003">Cell membrane</keyword>
<organism evidence="8 9">
    <name type="scientific">Blautia obeum</name>
    <dbReference type="NCBI Taxonomy" id="40520"/>
    <lineage>
        <taxon>Bacteria</taxon>
        <taxon>Bacillati</taxon>
        <taxon>Bacillota</taxon>
        <taxon>Clostridia</taxon>
        <taxon>Lachnospirales</taxon>
        <taxon>Lachnospiraceae</taxon>
        <taxon>Blautia</taxon>
    </lineage>
</organism>
<keyword evidence="4 6" id="KW-1133">Transmembrane helix</keyword>
<comment type="subcellular location">
    <subcellularLocation>
        <location evidence="1">Cell membrane</location>
        <topology evidence="1">Multi-pass membrane protein</topology>
    </subcellularLocation>
</comment>
<dbReference type="OrthoDB" id="9793966at2"/>